<dbReference type="GO" id="GO:0000422">
    <property type="term" value="P:autophagy of mitochondrion"/>
    <property type="evidence" value="ECO:0007669"/>
    <property type="project" value="TreeGrafter"/>
</dbReference>
<dbReference type="AlphaFoldDB" id="A0A4Y7T7Q9"/>
<dbReference type="Pfam" id="PF03987">
    <property type="entry name" value="Autophagy_act_C"/>
    <property type="match status" value="1"/>
</dbReference>
<evidence type="ECO:0000256" key="6">
    <source>
        <dbReference type="ARBA" id="ARBA00023006"/>
    </source>
</evidence>
<keyword evidence="4" id="KW-0833">Ubl conjugation pathway</keyword>
<evidence type="ECO:0000313" key="9">
    <source>
        <dbReference type="Proteomes" id="UP000298030"/>
    </source>
</evidence>
<dbReference type="GO" id="GO:0015031">
    <property type="term" value="P:protein transport"/>
    <property type="evidence" value="ECO:0007669"/>
    <property type="project" value="UniProtKB-KW"/>
</dbReference>
<evidence type="ECO:0000256" key="2">
    <source>
        <dbReference type="ARBA" id="ARBA00021099"/>
    </source>
</evidence>
<organism evidence="8 9">
    <name type="scientific">Coprinellus micaceus</name>
    <name type="common">Glistening ink-cap mushroom</name>
    <name type="synonym">Coprinus micaceus</name>
    <dbReference type="NCBI Taxonomy" id="71717"/>
    <lineage>
        <taxon>Eukaryota</taxon>
        <taxon>Fungi</taxon>
        <taxon>Dikarya</taxon>
        <taxon>Basidiomycota</taxon>
        <taxon>Agaricomycotina</taxon>
        <taxon>Agaricomycetes</taxon>
        <taxon>Agaricomycetidae</taxon>
        <taxon>Agaricales</taxon>
        <taxon>Agaricineae</taxon>
        <taxon>Psathyrellaceae</taxon>
        <taxon>Coprinellus</taxon>
    </lineage>
</organism>
<dbReference type="OrthoDB" id="4089664at2759"/>
<dbReference type="GO" id="GO:0005829">
    <property type="term" value="C:cytosol"/>
    <property type="evidence" value="ECO:0007669"/>
    <property type="project" value="TreeGrafter"/>
</dbReference>
<evidence type="ECO:0000256" key="1">
    <source>
        <dbReference type="ARBA" id="ARBA00005696"/>
    </source>
</evidence>
<evidence type="ECO:0000256" key="3">
    <source>
        <dbReference type="ARBA" id="ARBA00022679"/>
    </source>
</evidence>
<evidence type="ECO:0000313" key="8">
    <source>
        <dbReference type="EMBL" id="TEB30185.1"/>
    </source>
</evidence>
<dbReference type="EMBL" id="QPFP01000024">
    <property type="protein sequence ID" value="TEB30185.1"/>
    <property type="molecule type" value="Genomic_DNA"/>
</dbReference>
<evidence type="ECO:0000256" key="7">
    <source>
        <dbReference type="ARBA" id="ARBA00029833"/>
    </source>
</evidence>
<name>A0A4Y7T7Q9_COPMI</name>
<keyword evidence="9" id="KW-1185">Reference proteome</keyword>
<comment type="similarity">
    <text evidence="1">Belongs to the ATG10 family.</text>
</comment>
<sequence>MLSRSDFDSACQALACKLEDWEWEDKYPYGYLTRCKNYRRNSASIAEGPELGEEAELEEDEATAHATSPGSGDVISQQYVVYSPGFQVPAFYFTVHNTNGTPLTLDELMDTTLFKFEVPAGSSANGYALSLPDAPFPLLSQGDHPTLGTPCWYLHPCETKNAVDELCREVEESDRTTVRWIELWMMTVGSVVDL</sequence>
<dbReference type="Gene3D" id="3.30.1460.50">
    <property type="match status" value="1"/>
</dbReference>
<keyword evidence="5" id="KW-0653">Protein transport</keyword>
<dbReference type="GO" id="GO:0000045">
    <property type="term" value="P:autophagosome assembly"/>
    <property type="evidence" value="ECO:0007669"/>
    <property type="project" value="TreeGrafter"/>
</dbReference>
<dbReference type="Proteomes" id="UP000298030">
    <property type="component" value="Unassembled WGS sequence"/>
</dbReference>
<evidence type="ECO:0000256" key="4">
    <source>
        <dbReference type="ARBA" id="ARBA00022786"/>
    </source>
</evidence>
<dbReference type="STRING" id="71717.A0A4Y7T7Q9"/>
<accession>A0A4Y7T7Q9</accession>
<dbReference type="GO" id="GO:0061651">
    <property type="term" value="F:Atg12 conjugating enzyme activity"/>
    <property type="evidence" value="ECO:0007669"/>
    <property type="project" value="TreeGrafter"/>
</dbReference>
<keyword evidence="3" id="KW-0808">Transferase</keyword>
<keyword evidence="6" id="KW-0072">Autophagy</keyword>
<reference evidence="8 9" key="1">
    <citation type="journal article" date="2019" name="Nat. Ecol. Evol.">
        <title>Megaphylogeny resolves global patterns of mushroom evolution.</title>
        <authorList>
            <person name="Varga T."/>
            <person name="Krizsan K."/>
            <person name="Foldi C."/>
            <person name="Dima B."/>
            <person name="Sanchez-Garcia M."/>
            <person name="Sanchez-Ramirez S."/>
            <person name="Szollosi G.J."/>
            <person name="Szarkandi J.G."/>
            <person name="Papp V."/>
            <person name="Albert L."/>
            <person name="Andreopoulos W."/>
            <person name="Angelini C."/>
            <person name="Antonin V."/>
            <person name="Barry K.W."/>
            <person name="Bougher N.L."/>
            <person name="Buchanan P."/>
            <person name="Buyck B."/>
            <person name="Bense V."/>
            <person name="Catcheside P."/>
            <person name="Chovatia M."/>
            <person name="Cooper J."/>
            <person name="Damon W."/>
            <person name="Desjardin D."/>
            <person name="Finy P."/>
            <person name="Geml J."/>
            <person name="Haridas S."/>
            <person name="Hughes K."/>
            <person name="Justo A."/>
            <person name="Karasinski D."/>
            <person name="Kautmanova I."/>
            <person name="Kiss B."/>
            <person name="Kocsube S."/>
            <person name="Kotiranta H."/>
            <person name="LaButti K.M."/>
            <person name="Lechner B.E."/>
            <person name="Liimatainen K."/>
            <person name="Lipzen A."/>
            <person name="Lukacs Z."/>
            <person name="Mihaltcheva S."/>
            <person name="Morgado L.N."/>
            <person name="Niskanen T."/>
            <person name="Noordeloos M.E."/>
            <person name="Ohm R.A."/>
            <person name="Ortiz-Santana B."/>
            <person name="Ovrebo C."/>
            <person name="Racz N."/>
            <person name="Riley R."/>
            <person name="Savchenko A."/>
            <person name="Shiryaev A."/>
            <person name="Soop K."/>
            <person name="Spirin V."/>
            <person name="Szebenyi C."/>
            <person name="Tomsovsky M."/>
            <person name="Tulloss R.E."/>
            <person name="Uehling J."/>
            <person name="Grigoriev I.V."/>
            <person name="Vagvolgyi C."/>
            <person name="Papp T."/>
            <person name="Martin F.M."/>
            <person name="Miettinen O."/>
            <person name="Hibbett D.S."/>
            <person name="Nagy L.G."/>
        </authorList>
    </citation>
    <scope>NUCLEOTIDE SEQUENCE [LARGE SCALE GENOMIC DNA]</scope>
    <source>
        <strain evidence="8 9">FP101781</strain>
    </source>
</reference>
<proteinExistence type="inferred from homology"/>
<protein>
    <recommendedName>
        <fullName evidence="2">Ubiquitin-like-conjugating enzyme ATG10</fullName>
    </recommendedName>
    <alternativeName>
        <fullName evidence="7">Autophagy-related protein 10</fullName>
    </alternativeName>
</protein>
<evidence type="ECO:0000256" key="5">
    <source>
        <dbReference type="ARBA" id="ARBA00022927"/>
    </source>
</evidence>
<comment type="caution">
    <text evidence="8">The sequence shown here is derived from an EMBL/GenBank/DDBJ whole genome shotgun (WGS) entry which is preliminary data.</text>
</comment>
<dbReference type="InterPro" id="IPR007135">
    <property type="entry name" value="Atg3/Atg10"/>
</dbReference>
<dbReference type="GO" id="GO:0032446">
    <property type="term" value="P:protein modification by small protein conjugation"/>
    <property type="evidence" value="ECO:0007669"/>
    <property type="project" value="TreeGrafter"/>
</dbReference>
<dbReference type="PANTHER" id="PTHR14957:SF1">
    <property type="entry name" value="UBIQUITIN-LIKE-CONJUGATING ENZYME ATG10"/>
    <property type="match status" value="1"/>
</dbReference>
<gene>
    <name evidence="8" type="ORF">FA13DRAFT_1734002</name>
</gene>
<keyword evidence="5" id="KW-0813">Transport</keyword>
<dbReference type="PANTHER" id="PTHR14957">
    <property type="entry name" value="UBIQUITIN-LIKE-CONJUGATING ENZYME ATG10"/>
    <property type="match status" value="1"/>
</dbReference>